<dbReference type="Gene3D" id="3.30.1370.10">
    <property type="entry name" value="K Homology domain, type 1"/>
    <property type="match status" value="1"/>
</dbReference>
<dbReference type="InterPro" id="IPR036456">
    <property type="entry name" value="PNPase_PH_RNA-bd_sf"/>
</dbReference>
<dbReference type="InterPro" id="IPR001247">
    <property type="entry name" value="ExoRNase_PH_dom1"/>
</dbReference>
<dbReference type="InterPro" id="IPR003029">
    <property type="entry name" value="S1_domain"/>
</dbReference>
<dbReference type="PROSITE" id="PS50126">
    <property type="entry name" value="S1"/>
    <property type="match status" value="1"/>
</dbReference>
<evidence type="ECO:0000256" key="6">
    <source>
        <dbReference type="ARBA" id="ARBA00022723"/>
    </source>
</evidence>
<feature type="binding site" evidence="9">
    <location>
        <position position="497"/>
    </location>
    <ligand>
        <name>Mg(2+)</name>
        <dbReference type="ChEBI" id="CHEBI:18420"/>
    </ligand>
</feature>
<dbReference type="RefSeq" id="WP_153235352.1">
    <property type="nucleotide sequence ID" value="NZ_WINI01000007.1"/>
</dbReference>
<dbReference type="CDD" id="cd11363">
    <property type="entry name" value="RNase_PH_PNPase_1"/>
    <property type="match status" value="1"/>
</dbReference>
<dbReference type="PANTHER" id="PTHR11252">
    <property type="entry name" value="POLYRIBONUCLEOTIDE NUCLEOTIDYLTRANSFERASE"/>
    <property type="match status" value="1"/>
</dbReference>
<dbReference type="InterPro" id="IPR012340">
    <property type="entry name" value="NA-bd_OB-fold"/>
</dbReference>
<comment type="catalytic activity">
    <reaction evidence="9">
        <text>RNA(n+1) + phosphate = RNA(n) + a ribonucleoside 5'-diphosphate</text>
        <dbReference type="Rhea" id="RHEA:22096"/>
        <dbReference type="Rhea" id="RHEA-COMP:14527"/>
        <dbReference type="Rhea" id="RHEA-COMP:17342"/>
        <dbReference type="ChEBI" id="CHEBI:43474"/>
        <dbReference type="ChEBI" id="CHEBI:57930"/>
        <dbReference type="ChEBI" id="CHEBI:140395"/>
        <dbReference type="EC" id="2.7.7.8"/>
    </reaction>
</comment>
<comment type="subcellular location">
    <subcellularLocation>
        <location evidence="1 9">Cytoplasm</location>
    </subcellularLocation>
</comment>
<feature type="domain" description="S1 motif" evidence="10">
    <location>
        <begin position="628"/>
        <end position="696"/>
    </location>
</feature>
<keyword evidence="7 9" id="KW-0460">Magnesium</keyword>
<dbReference type="GO" id="GO:0000175">
    <property type="term" value="F:3'-5'-RNA exonuclease activity"/>
    <property type="evidence" value="ECO:0007669"/>
    <property type="project" value="TreeGrafter"/>
</dbReference>
<dbReference type="Pfam" id="PF03726">
    <property type="entry name" value="PNPase"/>
    <property type="match status" value="1"/>
</dbReference>
<dbReference type="NCBIfam" id="NF008805">
    <property type="entry name" value="PRK11824.1"/>
    <property type="match status" value="1"/>
</dbReference>
<dbReference type="SUPFAM" id="SSF50249">
    <property type="entry name" value="Nucleic acid-binding proteins"/>
    <property type="match status" value="1"/>
</dbReference>
<dbReference type="GO" id="GO:0006396">
    <property type="term" value="P:RNA processing"/>
    <property type="evidence" value="ECO:0007669"/>
    <property type="project" value="InterPro"/>
</dbReference>
<dbReference type="SUPFAM" id="SSF54791">
    <property type="entry name" value="Eukaryotic type KH-domain (KH-domain type I)"/>
    <property type="match status" value="1"/>
</dbReference>
<dbReference type="PROSITE" id="PS50084">
    <property type="entry name" value="KH_TYPE_1"/>
    <property type="match status" value="1"/>
</dbReference>
<evidence type="ECO:0000256" key="4">
    <source>
        <dbReference type="ARBA" id="ARBA00022679"/>
    </source>
</evidence>
<reference evidence="11 12" key="1">
    <citation type="submission" date="2019-10" db="EMBL/GenBank/DDBJ databases">
        <title>Glaciimonas soli sp. nov., a psychrophilic bacterium isolated from the forest soil of a high elevation mountain in Taiwan.</title>
        <authorList>
            <person name="Wang L.-T."/>
            <person name="Shieh W.Y."/>
        </authorList>
    </citation>
    <scope>NUCLEOTIDE SEQUENCE [LARGE SCALE GENOMIC DNA]</scope>
    <source>
        <strain evidence="11 12">GS1</strain>
    </source>
</reference>
<dbReference type="GO" id="GO:0005829">
    <property type="term" value="C:cytosol"/>
    <property type="evidence" value="ECO:0007669"/>
    <property type="project" value="TreeGrafter"/>
</dbReference>
<dbReference type="InterPro" id="IPR004087">
    <property type="entry name" value="KH_dom"/>
</dbReference>
<protein>
    <recommendedName>
        <fullName evidence="9">Polyribonucleotide nucleotidyltransferase</fullName>
        <ecNumber evidence="9">2.7.7.8</ecNumber>
    </recommendedName>
    <alternativeName>
        <fullName evidence="9">Polynucleotide phosphorylase</fullName>
        <shortName evidence="9">PNPase</shortName>
    </alternativeName>
</protein>
<accession>A0A843YPN0</accession>
<dbReference type="GO" id="GO:0000287">
    <property type="term" value="F:magnesium ion binding"/>
    <property type="evidence" value="ECO:0007669"/>
    <property type="project" value="UniProtKB-UniRule"/>
</dbReference>
<dbReference type="InterPro" id="IPR020568">
    <property type="entry name" value="Ribosomal_Su5_D2-typ_SF"/>
</dbReference>
<dbReference type="Gene3D" id="2.40.50.140">
    <property type="entry name" value="Nucleic acid-binding proteins"/>
    <property type="match status" value="1"/>
</dbReference>
<dbReference type="CDD" id="cd02393">
    <property type="entry name" value="KH-I_PNPase"/>
    <property type="match status" value="1"/>
</dbReference>
<dbReference type="InterPro" id="IPR004088">
    <property type="entry name" value="KH_dom_type_1"/>
</dbReference>
<keyword evidence="4 9" id="KW-0808">Transferase</keyword>
<dbReference type="GO" id="GO:0006402">
    <property type="term" value="P:mRNA catabolic process"/>
    <property type="evidence" value="ECO:0007669"/>
    <property type="project" value="UniProtKB-UniRule"/>
</dbReference>
<dbReference type="Proteomes" id="UP000451565">
    <property type="component" value="Unassembled WGS sequence"/>
</dbReference>
<dbReference type="FunFam" id="3.30.230.70:FF:000002">
    <property type="entry name" value="Polyribonucleotide nucleotidyltransferase"/>
    <property type="match status" value="1"/>
</dbReference>
<dbReference type="EMBL" id="WINI01000007">
    <property type="protein sequence ID" value="MQR01759.1"/>
    <property type="molecule type" value="Genomic_DNA"/>
</dbReference>
<name>A0A843YPN0_9BURK</name>
<dbReference type="SMART" id="SM00316">
    <property type="entry name" value="S1"/>
    <property type="match status" value="1"/>
</dbReference>
<dbReference type="InterPro" id="IPR036612">
    <property type="entry name" value="KH_dom_type_1_sf"/>
</dbReference>
<comment type="cofactor">
    <cofactor evidence="9">
        <name>Mg(2+)</name>
        <dbReference type="ChEBI" id="CHEBI:18420"/>
    </cofactor>
</comment>
<dbReference type="Gene3D" id="3.30.230.70">
    <property type="entry name" value="GHMP Kinase, N-terminal domain"/>
    <property type="match status" value="2"/>
</dbReference>
<proteinExistence type="inferred from homology"/>
<dbReference type="PIRSF" id="PIRSF005499">
    <property type="entry name" value="PNPase"/>
    <property type="match status" value="1"/>
</dbReference>
<evidence type="ECO:0000256" key="5">
    <source>
        <dbReference type="ARBA" id="ARBA00022695"/>
    </source>
</evidence>
<comment type="caution">
    <text evidence="11">The sequence shown here is derived from an EMBL/GenBank/DDBJ whole genome shotgun (WGS) entry which is preliminary data.</text>
</comment>
<dbReference type="GO" id="GO:0003723">
    <property type="term" value="F:RNA binding"/>
    <property type="evidence" value="ECO:0007669"/>
    <property type="project" value="UniProtKB-UniRule"/>
</dbReference>
<dbReference type="SUPFAM" id="SSF46915">
    <property type="entry name" value="Polynucleotide phosphorylase/guanosine pentaphosphate synthase (PNPase/GPSI), domain 3"/>
    <property type="match status" value="1"/>
</dbReference>
<evidence type="ECO:0000256" key="9">
    <source>
        <dbReference type="HAMAP-Rule" id="MF_01595"/>
    </source>
</evidence>
<dbReference type="InterPro" id="IPR027408">
    <property type="entry name" value="PNPase/RNase_PH_dom_sf"/>
</dbReference>
<evidence type="ECO:0000313" key="12">
    <source>
        <dbReference type="Proteomes" id="UP000451565"/>
    </source>
</evidence>
<evidence type="ECO:0000256" key="8">
    <source>
        <dbReference type="ARBA" id="ARBA00022884"/>
    </source>
</evidence>
<dbReference type="CDD" id="cd04472">
    <property type="entry name" value="S1_PNPase"/>
    <property type="match status" value="1"/>
</dbReference>
<dbReference type="PANTHER" id="PTHR11252:SF0">
    <property type="entry name" value="POLYRIBONUCLEOTIDE NUCLEOTIDYLTRANSFERASE 1, MITOCHONDRIAL"/>
    <property type="match status" value="1"/>
</dbReference>
<comment type="function">
    <text evidence="9">Involved in mRNA degradation. Catalyzes the phosphorolysis of single-stranded polyribonucleotides processively in the 3'- to 5'-direction.</text>
</comment>
<dbReference type="Pfam" id="PF00013">
    <property type="entry name" value="KH_1"/>
    <property type="match status" value="1"/>
</dbReference>
<dbReference type="InterPro" id="IPR012162">
    <property type="entry name" value="PNPase"/>
</dbReference>
<dbReference type="SMART" id="SM00322">
    <property type="entry name" value="KH"/>
    <property type="match status" value="1"/>
</dbReference>
<keyword evidence="5 9" id="KW-0548">Nucleotidyltransferase</keyword>
<gene>
    <name evidence="9 11" type="primary">pnp</name>
    <name evidence="11" type="ORF">GEV47_13855</name>
</gene>
<dbReference type="SUPFAM" id="SSF55666">
    <property type="entry name" value="Ribonuclease PH domain 2-like"/>
    <property type="match status" value="2"/>
</dbReference>
<dbReference type="EC" id="2.7.7.8" evidence="9"/>
<evidence type="ECO:0000256" key="1">
    <source>
        <dbReference type="ARBA" id="ARBA00004496"/>
    </source>
</evidence>
<dbReference type="NCBIfam" id="TIGR03591">
    <property type="entry name" value="polynuc_phos"/>
    <property type="match status" value="1"/>
</dbReference>
<dbReference type="FunFam" id="3.30.230.70:FF:000001">
    <property type="entry name" value="Polyribonucleotide nucleotidyltransferase"/>
    <property type="match status" value="1"/>
</dbReference>
<dbReference type="InterPro" id="IPR015848">
    <property type="entry name" value="PNPase_PH_RNA-bd_bac/org-type"/>
</dbReference>
<evidence type="ECO:0000313" key="11">
    <source>
        <dbReference type="EMBL" id="MQR01759.1"/>
    </source>
</evidence>
<dbReference type="Pfam" id="PF03725">
    <property type="entry name" value="RNase_PH_C"/>
    <property type="match status" value="1"/>
</dbReference>
<dbReference type="FunFam" id="2.40.50.140:FF:000023">
    <property type="entry name" value="Polyribonucleotide nucleotidyltransferase"/>
    <property type="match status" value="1"/>
</dbReference>
<evidence type="ECO:0000259" key="10">
    <source>
        <dbReference type="PROSITE" id="PS50126"/>
    </source>
</evidence>
<dbReference type="SUPFAM" id="SSF54211">
    <property type="entry name" value="Ribosomal protein S5 domain 2-like"/>
    <property type="match status" value="2"/>
</dbReference>
<dbReference type="HAMAP" id="MF_01595">
    <property type="entry name" value="PNPase"/>
    <property type="match status" value="1"/>
</dbReference>
<keyword evidence="12" id="KW-1185">Reference proteome</keyword>
<organism evidence="11 12">
    <name type="scientific">Glaciimonas soli</name>
    <dbReference type="NCBI Taxonomy" id="2590999"/>
    <lineage>
        <taxon>Bacteria</taxon>
        <taxon>Pseudomonadati</taxon>
        <taxon>Pseudomonadota</taxon>
        <taxon>Betaproteobacteria</taxon>
        <taxon>Burkholderiales</taxon>
        <taxon>Oxalobacteraceae</taxon>
        <taxon>Glaciimonas</taxon>
    </lineage>
</organism>
<dbReference type="Pfam" id="PF01138">
    <property type="entry name" value="RNase_PH"/>
    <property type="match status" value="2"/>
</dbReference>
<evidence type="ECO:0000256" key="3">
    <source>
        <dbReference type="ARBA" id="ARBA00022490"/>
    </source>
</evidence>
<feature type="binding site" evidence="9">
    <location>
        <position position="491"/>
    </location>
    <ligand>
        <name>Mg(2+)</name>
        <dbReference type="ChEBI" id="CHEBI:18420"/>
    </ligand>
</feature>
<evidence type="ECO:0000256" key="2">
    <source>
        <dbReference type="ARBA" id="ARBA00007404"/>
    </source>
</evidence>
<dbReference type="CDD" id="cd11364">
    <property type="entry name" value="RNase_PH_PNPase_2"/>
    <property type="match status" value="1"/>
</dbReference>
<keyword evidence="3 9" id="KW-0963">Cytoplasm</keyword>
<evidence type="ECO:0000256" key="7">
    <source>
        <dbReference type="ARBA" id="ARBA00022842"/>
    </source>
</evidence>
<keyword evidence="8 9" id="KW-0694">RNA-binding</keyword>
<sequence>MFNKVTKTFQYGQHQVTLETGEIARQASGAVMVSIEDTVVLATVVARKDAKPGQDFFPLTVDYLEKTYAAGRIPGGFFKREGRPSEKETLTSRLIDRPIRPLFPEGYMNEVQVVVHVLSVNPEIDPDIAAMIGASAALAVSGVPFAGPVGAARVGYIDGQYVLNPTTTQLQTSSLDLVVAGTEAAVLMVESEAQQLSEEVMLGAVVYGHEQMKTVIDAIHELVRDGGKPEIEWSPAPKNEALIARVAHFGEAKFRDAYQTKDKQARTAKLKAASAEVNADLAAEATAHGAAAPDGTEVGNILFDLEAKIVRSQILDGEPRIDGRDTRTVRPISIRTGVLPRTHGSALFTRGETQALVIATLGTARDEQKIDALMGEYSDRFMLHYNMPPFATGETGRVGTPKRREIGHGRLAKRALEAALPKPEDFSYSVRLVSEITESNGSSSMASVCGGCLALLDAGVPMQAHVAGIAMGLIKDGGKFAVLTDILGDEDHLGDMDFKVAGTANGITALQMDIKIQGITKEIMQVALAQAKEGRIHILGEMEKAVPSGSKSELSDFAPRLITIKINPEKIRDVIGKGGAVIRALTEETGTQIDISDEGVVTIASVDAAAGQEAKRRIEELTASVEVGKIYEGTVLKLLDFGAIVQVLPGKDGLLHISQIANERVNAVADYLKEGQIVKVKVLETDDRGRLKLSMKAAQEVSEAAPATPAEPAAQ</sequence>
<keyword evidence="6 9" id="KW-0479">Metal-binding</keyword>
<dbReference type="InterPro" id="IPR036345">
    <property type="entry name" value="ExoRNase_PH_dom2_sf"/>
</dbReference>
<comment type="similarity">
    <text evidence="2 9">Belongs to the polyribonucleotide nucleotidyltransferase family.</text>
</comment>
<dbReference type="Pfam" id="PF00575">
    <property type="entry name" value="S1"/>
    <property type="match status" value="1"/>
</dbReference>
<dbReference type="OrthoDB" id="9804305at2"/>
<dbReference type="GO" id="GO:0004654">
    <property type="term" value="F:polyribonucleotide nucleotidyltransferase activity"/>
    <property type="evidence" value="ECO:0007669"/>
    <property type="project" value="UniProtKB-UniRule"/>
</dbReference>
<dbReference type="InterPro" id="IPR015847">
    <property type="entry name" value="ExoRNase_PH_dom2"/>
</dbReference>
<dbReference type="FunFam" id="3.30.1370.10:FF:000001">
    <property type="entry name" value="Polyribonucleotide nucleotidyltransferase"/>
    <property type="match status" value="1"/>
</dbReference>
<dbReference type="AlphaFoldDB" id="A0A843YPN0"/>